<dbReference type="Proteomes" id="UP000779507">
    <property type="component" value="Unassembled WGS sequence"/>
</dbReference>
<gene>
    <name evidence="1" type="ORF">HNP98_004323</name>
</gene>
<dbReference type="RefSeq" id="WP_173812225.1">
    <property type="nucleotide sequence ID" value="NZ_JABSNP010000037.1"/>
</dbReference>
<accession>A0ABX2FWS5</accession>
<comment type="caution">
    <text evidence="1">The sequence shown here is derived from an EMBL/GenBank/DDBJ whole genome shotgun (WGS) entry which is preliminary data.</text>
</comment>
<evidence type="ECO:0000313" key="1">
    <source>
        <dbReference type="EMBL" id="NRT21476.1"/>
    </source>
</evidence>
<proteinExistence type="predicted"/>
<dbReference type="EMBL" id="JABSNP010000037">
    <property type="protein sequence ID" value="NRT21476.1"/>
    <property type="molecule type" value="Genomic_DNA"/>
</dbReference>
<name>A0ABX2FWS5_9BACT</name>
<reference evidence="1 2" key="1">
    <citation type="submission" date="2020-05" db="EMBL/GenBank/DDBJ databases">
        <title>Genomic Encyclopedia of Type Strains, Phase IV (KMG-V): Genome sequencing to study the core and pangenomes of soil and plant-associated prokaryotes.</title>
        <authorList>
            <person name="Whitman W."/>
        </authorList>
    </citation>
    <scope>NUCLEOTIDE SEQUENCE [LARGE SCALE GENOMIC DNA]</scope>
    <source>
        <strain evidence="1 2">9A</strain>
    </source>
</reference>
<keyword evidence="2" id="KW-1185">Reference proteome</keyword>
<evidence type="ECO:0000313" key="2">
    <source>
        <dbReference type="Proteomes" id="UP000779507"/>
    </source>
</evidence>
<organism evidence="1 2">
    <name type="scientific">Hymenobacter caeli</name>
    <dbReference type="NCBI Taxonomy" id="2735894"/>
    <lineage>
        <taxon>Bacteria</taxon>
        <taxon>Pseudomonadati</taxon>
        <taxon>Bacteroidota</taxon>
        <taxon>Cytophagia</taxon>
        <taxon>Cytophagales</taxon>
        <taxon>Hymenobacteraceae</taxon>
        <taxon>Hymenobacter</taxon>
    </lineage>
</organism>
<sequence length="47" mass="5032">MNQPTTPTSADQPTGLLDKARHALTDGPVADLIEKVPASLRGYRVKT</sequence>
<protein>
    <submittedName>
        <fullName evidence="1">Uncharacterized protein</fullName>
    </submittedName>
</protein>